<dbReference type="Proteomes" id="UP000566985">
    <property type="component" value="Unassembled WGS sequence"/>
</dbReference>
<protein>
    <submittedName>
        <fullName evidence="1">Uncharacterized protein</fullName>
    </submittedName>
</protein>
<accession>A0A7Y6TSZ3</accession>
<evidence type="ECO:0000313" key="2">
    <source>
        <dbReference type="Proteomes" id="UP000566985"/>
    </source>
</evidence>
<proteinExistence type="predicted"/>
<dbReference type="EMBL" id="JABWPM010000017">
    <property type="protein sequence ID" value="NUY97756.1"/>
    <property type="molecule type" value="Genomic_DNA"/>
</dbReference>
<gene>
    <name evidence="1" type="ORF">HU668_14975</name>
</gene>
<organism evidence="1 2">
    <name type="scientific">Pantoea brenneri</name>
    <dbReference type="NCBI Taxonomy" id="472694"/>
    <lineage>
        <taxon>Bacteria</taxon>
        <taxon>Pseudomonadati</taxon>
        <taxon>Pseudomonadota</taxon>
        <taxon>Gammaproteobacteria</taxon>
        <taxon>Enterobacterales</taxon>
        <taxon>Erwiniaceae</taxon>
        <taxon>Pantoea</taxon>
    </lineage>
</organism>
<reference evidence="1 2" key="1">
    <citation type="submission" date="2020-05" db="EMBL/GenBank/DDBJ databases">
        <title>Whole Genome Sequences of Enterobacteriales Associated with the International Space Station.</title>
        <authorList>
            <person name="Bharadwaj A."/>
            <person name="Daudu R."/>
            <person name="Singh N."/>
            <person name="Wood J."/>
            <person name="Debieu M."/>
            <person name="Mason C."/>
            <person name="Wang C."/>
            <person name="Venkateswaran K."/>
        </authorList>
    </citation>
    <scope>NUCLEOTIDE SEQUENCE [LARGE SCALE GENOMIC DNA]</scope>
    <source>
        <strain evidence="1 2">IF5SW-B1</strain>
    </source>
</reference>
<dbReference type="GeneID" id="57346488"/>
<dbReference type="AlphaFoldDB" id="A0A7Y6TSZ3"/>
<evidence type="ECO:0000313" key="1">
    <source>
        <dbReference type="EMBL" id="NUY97756.1"/>
    </source>
</evidence>
<comment type="caution">
    <text evidence="1">The sequence shown here is derived from an EMBL/GenBank/DDBJ whole genome shotgun (WGS) entry which is preliminary data.</text>
</comment>
<name>A0A7Y6TSZ3_9GAMM</name>
<sequence length="46" mass="5523">MKTQSPTLPYQKQQEELERHRKMLENSKDFTFINLMLRSLGLGEKK</sequence>
<dbReference type="RefSeq" id="WP_164092177.1">
    <property type="nucleotide sequence ID" value="NZ_DAMBVF010000009.1"/>
</dbReference>